<dbReference type="SMART" id="SM00774">
    <property type="entry name" value="WRKY"/>
    <property type="match status" value="1"/>
</dbReference>
<proteinExistence type="predicted"/>
<feature type="compositionally biased region" description="Basic and acidic residues" evidence="6">
    <location>
        <begin position="68"/>
        <end position="78"/>
    </location>
</feature>
<dbReference type="GO" id="GO:0003700">
    <property type="term" value="F:DNA-binding transcription factor activity"/>
    <property type="evidence" value="ECO:0007669"/>
    <property type="project" value="InterPro"/>
</dbReference>
<evidence type="ECO:0000313" key="9">
    <source>
        <dbReference type="Proteomes" id="UP001187192"/>
    </source>
</evidence>
<dbReference type="EMBL" id="BTGU01000064">
    <property type="protein sequence ID" value="GMN56599.1"/>
    <property type="molecule type" value="Genomic_DNA"/>
</dbReference>
<keyword evidence="3" id="KW-0238">DNA-binding</keyword>
<keyword evidence="4" id="KW-0804">Transcription</keyword>
<evidence type="ECO:0000256" key="6">
    <source>
        <dbReference type="SAM" id="MobiDB-lite"/>
    </source>
</evidence>
<dbReference type="PANTHER" id="PTHR31221">
    <property type="entry name" value="WRKY TRANSCRIPTION FACTOR PROTEIN 1-RELATED"/>
    <property type="match status" value="1"/>
</dbReference>
<dbReference type="SUPFAM" id="SSF118290">
    <property type="entry name" value="WRKY DNA-binding domain"/>
    <property type="match status" value="1"/>
</dbReference>
<dbReference type="AlphaFoldDB" id="A0AA88AP76"/>
<evidence type="ECO:0000256" key="2">
    <source>
        <dbReference type="ARBA" id="ARBA00023015"/>
    </source>
</evidence>
<evidence type="ECO:0000313" key="8">
    <source>
        <dbReference type="EMBL" id="GMN56599.1"/>
    </source>
</evidence>
<reference evidence="8" key="1">
    <citation type="submission" date="2023-07" db="EMBL/GenBank/DDBJ databases">
        <title>draft genome sequence of fig (Ficus carica).</title>
        <authorList>
            <person name="Takahashi T."/>
            <person name="Nishimura K."/>
        </authorList>
    </citation>
    <scope>NUCLEOTIDE SEQUENCE</scope>
</reference>
<evidence type="ECO:0000256" key="5">
    <source>
        <dbReference type="ARBA" id="ARBA00023242"/>
    </source>
</evidence>
<dbReference type="PROSITE" id="PS50811">
    <property type="entry name" value="WRKY"/>
    <property type="match status" value="1"/>
</dbReference>
<gene>
    <name evidence="8" type="ORF">TIFTF001_025722</name>
</gene>
<feature type="compositionally biased region" description="Basic and acidic residues" evidence="6">
    <location>
        <begin position="45"/>
        <end position="61"/>
    </location>
</feature>
<evidence type="ECO:0000259" key="7">
    <source>
        <dbReference type="PROSITE" id="PS50811"/>
    </source>
</evidence>
<dbReference type="InterPro" id="IPR003657">
    <property type="entry name" value="WRKY_dom"/>
</dbReference>
<dbReference type="Gene3D" id="2.20.25.80">
    <property type="entry name" value="WRKY domain"/>
    <property type="match status" value="1"/>
</dbReference>
<dbReference type="Proteomes" id="UP001187192">
    <property type="component" value="Unassembled WGS sequence"/>
</dbReference>
<evidence type="ECO:0000256" key="4">
    <source>
        <dbReference type="ARBA" id="ARBA00023163"/>
    </source>
</evidence>
<dbReference type="Pfam" id="PF03106">
    <property type="entry name" value="WRKY"/>
    <property type="match status" value="1"/>
</dbReference>
<feature type="region of interest" description="Disordered" evidence="6">
    <location>
        <begin position="42"/>
        <end position="109"/>
    </location>
</feature>
<dbReference type="PANTHER" id="PTHR31221:SF334">
    <property type="entry name" value="WRKY TRANSCRIPTION FACTOR 57-RELATED"/>
    <property type="match status" value="1"/>
</dbReference>
<dbReference type="InterPro" id="IPR036576">
    <property type="entry name" value="WRKY_dom_sf"/>
</dbReference>
<evidence type="ECO:0000256" key="1">
    <source>
        <dbReference type="ARBA" id="ARBA00004123"/>
    </source>
</evidence>
<feature type="compositionally biased region" description="Polar residues" evidence="6">
    <location>
        <begin position="92"/>
        <end position="101"/>
    </location>
</feature>
<feature type="domain" description="WRKY" evidence="7">
    <location>
        <begin position="114"/>
        <end position="140"/>
    </location>
</feature>
<dbReference type="GO" id="GO:0005634">
    <property type="term" value="C:nucleus"/>
    <property type="evidence" value="ECO:0007669"/>
    <property type="project" value="UniProtKB-SubCell"/>
</dbReference>
<dbReference type="InterPro" id="IPR044810">
    <property type="entry name" value="WRKY_plant"/>
</dbReference>
<accession>A0AA88AP76</accession>
<dbReference type="GO" id="GO:0043565">
    <property type="term" value="F:sequence-specific DNA binding"/>
    <property type="evidence" value="ECO:0007669"/>
    <property type="project" value="InterPro"/>
</dbReference>
<evidence type="ECO:0000256" key="3">
    <source>
        <dbReference type="ARBA" id="ARBA00023125"/>
    </source>
</evidence>
<organism evidence="8 9">
    <name type="scientific">Ficus carica</name>
    <name type="common">Common fig</name>
    <dbReference type="NCBI Taxonomy" id="3494"/>
    <lineage>
        <taxon>Eukaryota</taxon>
        <taxon>Viridiplantae</taxon>
        <taxon>Streptophyta</taxon>
        <taxon>Embryophyta</taxon>
        <taxon>Tracheophyta</taxon>
        <taxon>Spermatophyta</taxon>
        <taxon>Magnoliopsida</taxon>
        <taxon>eudicotyledons</taxon>
        <taxon>Gunneridae</taxon>
        <taxon>Pentapetalae</taxon>
        <taxon>rosids</taxon>
        <taxon>fabids</taxon>
        <taxon>Rosales</taxon>
        <taxon>Moraceae</taxon>
        <taxon>Ficeae</taxon>
        <taxon>Ficus</taxon>
    </lineage>
</organism>
<protein>
    <recommendedName>
        <fullName evidence="7">WRKY domain-containing protein</fullName>
    </recommendedName>
</protein>
<keyword evidence="2" id="KW-0805">Transcription regulation</keyword>
<sequence length="148" mass="16746">MESYQMFLLGSPQATSAVETDHMSNNAAHLFAHFHGINNTVGDGHNLESNHNKYADDHENEGPNLESNHNKYADDHESGGPSYRTTSEKNMTKSGKKQGNQKARRHKFAFQTRSQVDVLDDGYRWRKYGQKTVKNSIFPRLVPPISLS</sequence>
<comment type="subcellular location">
    <subcellularLocation>
        <location evidence="1">Nucleus</location>
    </subcellularLocation>
</comment>
<keyword evidence="5" id="KW-0539">Nucleus</keyword>
<name>A0AA88AP76_FICCA</name>
<keyword evidence="9" id="KW-1185">Reference proteome</keyword>
<comment type="caution">
    <text evidence="8">The sequence shown here is derived from an EMBL/GenBank/DDBJ whole genome shotgun (WGS) entry which is preliminary data.</text>
</comment>